<comment type="caution">
    <text evidence="2">The sequence shown here is derived from an EMBL/GenBank/DDBJ whole genome shotgun (WGS) entry which is preliminary data.</text>
</comment>
<feature type="compositionally biased region" description="Low complexity" evidence="1">
    <location>
        <begin position="140"/>
        <end position="157"/>
    </location>
</feature>
<organism evidence="2 3">
    <name type="scientific">Dactylosporangium vinaceum</name>
    <dbReference type="NCBI Taxonomy" id="53362"/>
    <lineage>
        <taxon>Bacteria</taxon>
        <taxon>Bacillati</taxon>
        <taxon>Actinomycetota</taxon>
        <taxon>Actinomycetes</taxon>
        <taxon>Micromonosporales</taxon>
        <taxon>Micromonosporaceae</taxon>
        <taxon>Dactylosporangium</taxon>
    </lineage>
</organism>
<evidence type="ECO:0000256" key="1">
    <source>
        <dbReference type="SAM" id="MobiDB-lite"/>
    </source>
</evidence>
<dbReference type="Pfam" id="PF14431">
    <property type="entry name" value="YwqJ-deaminase"/>
    <property type="match status" value="1"/>
</dbReference>
<dbReference type="Proteomes" id="UP001589608">
    <property type="component" value="Unassembled WGS sequence"/>
</dbReference>
<dbReference type="EMBL" id="JBHMCA010000026">
    <property type="protein sequence ID" value="MFB9444315.1"/>
    <property type="molecule type" value="Genomic_DNA"/>
</dbReference>
<evidence type="ECO:0000313" key="3">
    <source>
        <dbReference type="Proteomes" id="UP001589608"/>
    </source>
</evidence>
<reference evidence="2 3" key="1">
    <citation type="submission" date="2024-09" db="EMBL/GenBank/DDBJ databases">
        <authorList>
            <person name="Sun Q."/>
            <person name="Mori K."/>
        </authorList>
    </citation>
    <scope>NUCLEOTIDE SEQUENCE [LARGE SCALE GENOMIC DNA]</scope>
    <source>
        <strain evidence="2 3">JCM 3307</strain>
    </source>
</reference>
<dbReference type="Pfam" id="PF14433">
    <property type="entry name" value="SUKH-3"/>
    <property type="match status" value="1"/>
</dbReference>
<accession>A0ABV5M635</accession>
<name>A0ABV5M635_9ACTN</name>
<gene>
    <name evidence="2" type="ORF">ACFFTR_14650</name>
</gene>
<keyword evidence="3" id="KW-1185">Reference proteome</keyword>
<feature type="region of interest" description="Disordered" evidence="1">
    <location>
        <begin position="133"/>
        <end position="157"/>
    </location>
</feature>
<dbReference type="RefSeq" id="WP_223101399.1">
    <property type="nucleotide sequence ID" value="NZ_CP061913.1"/>
</dbReference>
<proteinExistence type="predicted"/>
<dbReference type="InterPro" id="IPR025968">
    <property type="entry name" value="YwqJ_deaminase"/>
</dbReference>
<evidence type="ECO:0000313" key="2">
    <source>
        <dbReference type="EMBL" id="MFB9444315.1"/>
    </source>
</evidence>
<dbReference type="InterPro" id="IPR025850">
    <property type="entry name" value="SUKH-3"/>
</dbReference>
<protein>
    <submittedName>
        <fullName evidence="2">SUKH-3 domain-containing protein</fullName>
    </submittedName>
</protein>
<sequence>MTRATPGRRLPLTAGALLVGDTVYRHTSVRGDTPPELHALIRRFLHELPVGSRERYAGNCAEMVLVSDRLHAAERLAGGAPLTPAAARAQLWGARLSLVHIREHGDPKHATAAAPCRTCTALLDWLGIEMDDTAGPEAVGPDTDGPATDGPATDGPATAAAIGGERAQRARMWGLALASHASPAGHQHPVAAAAMAAFTEFGGQTVRGTGAGAEVAGVGIVFDPLRGLHAASTLAELGALLGARLTPIGEQDDGAGLLAVDEQGRVFVVDHTADWYAGASVGEAIATLLEGRRPARVTDAGAWA</sequence>